<dbReference type="PANTHER" id="PTHR11647">
    <property type="entry name" value="HYDRANTOINASE/DIHYDROPYRIMIDINASE FAMILY MEMBER"/>
    <property type="match status" value="1"/>
</dbReference>
<name>A0A8J3R2T6_9ACTN</name>
<dbReference type="InterPro" id="IPR032466">
    <property type="entry name" value="Metal_Hydrolase"/>
</dbReference>
<gene>
    <name evidence="2" type="ORF">Raf01_95650</name>
</gene>
<dbReference type="InterPro" id="IPR013108">
    <property type="entry name" value="Amidohydro_3"/>
</dbReference>
<feature type="domain" description="Amidohydrolase 3" evidence="1">
    <location>
        <begin position="55"/>
        <end position="506"/>
    </location>
</feature>
<comment type="caution">
    <text evidence="2">The sequence shown here is derived from an EMBL/GenBank/DDBJ whole genome shotgun (WGS) entry which is preliminary data.</text>
</comment>
<dbReference type="InterPro" id="IPR023100">
    <property type="entry name" value="D-aminoacylase_insert_dom_sf"/>
</dbReference>
<dbReference type="PANTHER" id="PTHR11647:SF1">
    <property type="entry name" value="COLLAPSIN RESPONSE MEDIATOR PROTEIN"/>
    <property type="match status" value="1"/>
</dbReference>
<evidence type="ECO:0000259" key="1">
    <source>
        <dbReference type="Pfam" id="PF07969"/>
    </source>
</evidence>
<evidence type="ECO:0000313" key="3">
    <source>
        <dbReference type="Proteomes" id="UP000642748"/>
    </source>
</evidence>
<dbReference type="EMBL" id="BONZ01000127">
    <property type="protein sequence ID" value="GIH21393.1"/>
    <property type="molecule type" value="Genomic_DNA"/>
</dbReference>
<dbReference type="Gene3D" id="2.30.40.10">
    <property type="entry name" value="Urease, subunit C, domain 1"/>
    <property type="match status" value="1"/>
</dbReference>
<evidence type="ECO:0000313" key="2">
    <source>
        <dbReference type="EMBL" id="GIH21393.1"/>
    </source>
</evidence>
<protein>
    <submittedName>
        <fullName evidence="2">N-acyl-D-aspartate/D-glutamate deacylase</fullName>
    </submittedName>
</protein>
<dbReference type="GO" id="GO:0005829">
    <property type="term" value="C:cytosol"/>
    <property type="evidence" value="ECO:0007669"/>
    <property type="project" value="TreeGrafter"/>
</dbReference>
<dbReference type="GO" id="GO:0016812">
    <property type="term" value="F:hydrolase activity, acting on carbon-nitrogen (but not peptide) bonds, in cyclic amides"/>
    <property type="evidence" value="ECO:0007669"/>
    <property type="project" value="TreeGrafter"/>
</dbReference>
<reference evidence="2" key="1">
    <citation type="submission" date="2021-01" db="EMBL/GenBank/DDBJ databases">
        <title>Whole genome shotgun sequence of Rugosimonospora africana NBRC 104875.</title>
        <authorList>
            <person name="Komaki H."/>
            <person name="Tamura T."/>
        </authorList>
    </citation>
    <scope>NUCLEOTIDE SEQUENCE</scope>
    <source>
        <strain evidence="2">NBRC 104875</strain>
    </source>
</reference>
<dbReference type="GO" id="GO:0016811">
    <property type="term" value="F:hydrolase activity, acting on carbon-nitrogen (but not peptide) bonds, in linear amides"/>
    <property type="evidence" value="ECO:0007669"/>
    <property type="project" value="InterPro"/>
</dbReference>
<dbReference type="Pfam" id="PF07969">
    <property type="entry name" value="Amidohydro_3"/>
    <property type="match status" value="1"/>
</dbReference>
<dbReference type="SUPFAM" id="SSF51338">
    <property type="entry name" value="Composite domain of metallo-dependent hydrolases"/>
    <property type="match status" value="2"/>
</dbReference>
<proteinExistence type="predicted"/>
<sequence>MFDLVIRGGSVLDGTGGPALPADVACSGDRIVAVIERAAPAPTGAPGGSLEAALVIDATGRYVTPGFVDAHVHADAAVFDPAVQLAVLAQGVTTLILGQDGVSFAPGSPSTVEFATRYFAAVNGVHPLLPPGTAASVAELLDGYTGRIACNAAYLVPHGTVRYEVMGAAAGAPDPGQLARMLALVEGGLADGAVGLSSGLEYMPGGYATADELIRLAAPLGGRPYVTHMRGYEAHAGTGMAEATAIGRGSGAPVHVSHYHGPAEWLAGMVDEARDGGLDVTFDSYPYLRGSSTLAMVTLPSFLPTADLDATLAALREPATQARLAGLWSAELWPRITLACVEHPDWSWTEGLRLPEAADKAGLSPARLAVELLLATGLGVGCVFDQPPTATEDSVRALLRHPAHIGGSDGIYRGGHPHPRGFGAFARLLGRHVRELGDWSWPEAVVHLAAAPARRFGLADRGLVRPGHAADLVVLDPATIADRADYARPREAATGVDTVVVGGVVVLTGGALTGATPGRGLRGS</sequence>
<organism evidence="2 3">
    <name type="scientific">Rugosimonospora africana</name>
    <dbReference type="NCBI Taxonomy" id="556532"/>
    <lineage>
        <taxon>Bacteria</taxon>
        <taxon>Bacillati</taxon>
        <taxon>Actinomycetota</taxon>
        <taxon>Actinomycetes</taxon>
        <taxon>Micromonosporales</taxon>
        <taxon>Micromonosporaceae</taxon>
        <taxon>Rugosimonospora</taxon>
    </lineage>
</organism>
<dbReference type="Gene3D" id="3.20.20.140">
    <property type="entry name" value="Metal-dependent hydrolases"/>
    <property type="match status" value="2"/>
</dbReference>
<dbReference type="Proteomes" id="UP000642748">
    <property type="component" value="Unassembled WGS sequence"/>
</dbReference>
<accession>A0A8J3R2T6</accession>
<dbReference type="RefSeq" id="WP_203924770.1">
    <property type="nucleotide sequence ID" value="NZ_BONZ01000127.1"/>
</dbReference>
<keyword evidence="3" id="KW-1185">Reference proteome</keyword>
<dbReference type="AlphaFoldDB" id="A0A8J3R2T6"/>
<dbReference type="SUPFAM" id="SSF51556">
    <property type="entry name" value="Metallo-dependent hydrolases"/>
    <property type="match status" value="1"/>
</dbReference>
<dbReference type="InterPro" id="IPR050378">
    <property type="entry name" value="Metallo-dep_Hydrolases_sf"/>
</dbReference>
<dbReference type="Gene3D" id="3.30.1490.130">
    <property type="entry name" value="D-aminoacylase. Domain 3"/>
    <property type="match status" value="1"/>
</dbReference>
<dbReference type="InterPro" id="IPR011059">
    <property type="entry name" value="Metal-dep_hydrolase_composite"/>
</dbReference>